<organism evidence="1 2">
    <name type="scientific">Monoraphidium neglectum</name>
    <dbReference type="NCBI Taxonomy" id="145388"/>
    <lineage>
        <taxon>Eukaryota</taxon>
        <taxon>Viridiplantae</taxon>
        <taxon>Chlorophyta</taxon>
        <taxon>core chlorophytes</taxon>
        <taxon>Chlorophyceae</taxon>
        <taxon>CS clade</taxon>
        <taxon>Sphaeropleales</taxon>
        <taxon>Selenastraceae</taxon>
        <taxon>Monoraphidium</taxon>
    </lineage>
</organism>
<gene>
    <name evidence="1" type="ORF">MNEG_12303</name>
</gene>
<evidence type="ECO:0000313" key="2">
    <source>
        <dbReference type="Proteomes" id="UP000054498"/>
    </source>
</evidence>
<dbReference type="PANTHER" id="PTHR31065">
    <property type="entry name" value="PLATZ TRANSCRIPTION FACTOR FAMILY PROTEIN"/>
    <property type="match status" value="1"/>
</dbReference>
<dbReference type="Pfam" id="PF04640">
    <property type="entry name" value="PLATZ"/>
    <property type="match status" value="1"/>
</dbReference>
<name>A0A0D2MLH2_9CHLO</name>
<proteinExistence type="predicted"/>
<dbReference type="EMBL" id="KK103394">
    <property type="protein sequence ID" value="KIY95660.1"/>
    <property type="molecule type" value="Genomic_DNA"/>
</dbReference>
<dbReference type="KEGG" id="mng:MNEG_12303"/>
<dbReference type="OrthoDB" id="1908108at2759"/>
<protein>
    <submittedName>
        <fullName evidence="1">Uncharacterized protein</fullName>
    </submittedName>
</protein>
<sequence>MADADACAAGDDDDDDVRMWQYALVTCPWLFKACPSCSPSHTGREVLMTYFDPTRPAARGLCGYCPGRAAAAAAAAPRGLLQIRRSTYHEVVKAADLGRMADVTGIQHYVINGAKVLFLRPRPQPRPPKGVAAPSRCVVDGRQLMDGAARFCSLQCKLEGDDPAHGRGRRAGDAACRGGGR</sequence>
<dbReference type="PANTHER" id="PTHR31065:SF1">
    <property type="entry name" value="OS09G0116050 PROTEIN"/>
    <property type="match status" value="1"/>
</dbReference>
<dbReference type="Proteomes" id="UP000054498">
    <property type="component" value="Unassembled WGS sequence"/>
</dbReference>
<dbReference type="GeneID" id="25729652"/>
<evidence type="ECO:0000313" key="1">
    <source>
        <dbReference type="EMBL" id="KIY95660.1"/>
    </source>
</evidence>
<dbReference type="InterPro" id="IPR006734">
    <property type="entry name" value="PLATZ"/>
</dbReference>
<dbReference type="RefSeq" id="XP_013894680.1">
    <property type="nucleotide sequence ID" value="XM_014039226.1"/>
</dbReference>
<dbReference type="AlphaFoldDB" id="A0A0D2MLH2"/>
<reference evidence="1 2" key="1">
    <citation type="journal article" date="2013" name="BMC Genomics">
        <title>Reconstruction of the lipid metabolism for the microalga Monoraphidium neglectum from its genome sequence reveals characteristics suitable for biofuel production.</title>
        <authorList>
            <person name="Bogen C."/>
            <person name="Al-Dilaimi A."/>
            <person name="Albersmeier A."/>
            <person name="Wichmann J."/>
            <person name="Grundmann M."/>
            <person name="Rupp O."/>
            <person name="Lauersen K.J."/>
            <person name="Blifernez-Klassen O."/>
            <person name="Kalinowski J."/>
            <person name="Goesmann A."/>
            <person name="Mussgnug J.H."/>
            <person name="Kruse O."/>
        </authorList>
    </citation>
    <scope>NUCLEOTIDE SEQUENCE [LARGE SCALE GENOMIC DNA]</scope>
    <source>
        <strain evidence="1 2">SAG 48.87</strain>
    </source>
</reference>
<dbReference type="STRING" id="145388.A0A0D2MLH2"/>
<accession>A0A0D2MLH2</accession>
<keyword evidence="2" id="KW-1185">Reference proteome</keyword>